<evidence type="ECO:0000256" key="1">
    <source>
        <dbReference type="SAM" id="Phobius"/>
    </source>
</evidence>
<dbReference type="STRING" id="907348.TresaDRAFT_1991"/>
<keyword evidence="1" id="KW-0812">Transmembrane</keyword>
<evidence type="ECO:0000313" key="3">
    <source>
        <dbReference type="Proteomes" id="UP000003571"/>
    </source>
</evidence>
<gene>
    <name evidence="2" type="ORF">TresaDRAFT_1991</name>
</gene>
<name>H7EKU1_9SPIR</name>
<dbReference type="PATRIC" id="fig|907348.3.peg.1520"/>
<reference evidence="2 3" key="1">
    <citation type="submission" date="2011-09" db="EMBL/GenBank/DDBJ databases">
        <title>The draft genome of Treponema saccharophilum DSM 2985.</title>
        <authorList>
            <consortium name="US DOE Joint Genome Institute (JGI-PGF)"/>
            <person name="Lucas S."/>
            <person name="Copeland A."/>
            <person name="Lapidus A."/>
            <person name="Glavina del Rio T."/>
            <person name="Dalin E."/>
            <person name="Tice H."/>
            <person name="Bruce D."/>
            <person name="Goodwin L."/>
            <person name="Pitluck S."/>
            <person name="Peters L."/>
            <person name="Kyrpides N."/>
            <person name="Mavromatis K."/>
            <person name="Ivanova N."/>
            <person name="Markowitz V."/>
            <person name="Cheng J.-F."/>
            <person name="Hugenholtz P."/>
            <person name="Woyke T."/>
            <person name="Wu D."/>
            <person name="Gronow S."/>
            <person name="Wellnitz S."/>
            <person name="Brambilla E."/>
            <person name="Klenk H.-P."/>
            <person name="Eisen J.A."/>
        </authorList>
    </citation>
    <scope>NUCLEOTIDE SEQUENCE [LARGE SCALE GENOMIC DNA]</scope>
    <source>
        <strain evidence="2 3">DSM 2985</strain>
    </source>
</reference>
<organism evidence="2 3">
    <name type="scientific">Treponema saccharophilum DSM 2985</name>
    <dbReference type="NCBI Taxonomy" id="907348"/>
    <lineage>
        <taxon>Bacteria</taxon>
        <taxon>Pseudomonadati</taxon>
        <taxon>Spirochaetota</taxon>
        <taxon>Spirochaetia</taxon>
        <taxon>Spirochaetales</taxon>
        <taxon>Treponemataceae</taxon>
        <taxon>Treponema</taxon>
    </lineage>
</organism>
<dbReference type="AlphaFoldDB" id="H7EKU1"/>
<keyword evidence="3" id="KW-1185">Reference proteome</keyword>
<proteinExistence type="predicted"/>
<dbReference type="EMBL" id="AGRW01000046">
    <property type="protein sequence ID" value="EIC01849.1"/>
    <property type="molecule type" value="Genomic_DNA"/>
</dbReference>
<protein>
    <submittedName>
        <fullName evidence="2">Uncharacterized protein</fullName>
    </submittedName>
</protein>
<keyword evidence="1" id="KW-1133">Transmembrane helix</keyword>
<feature type="transmembrane region" description="Helical" evidence="1">
    <location>
        <begin position="61"/>
        <end position="80"/>
    </location>
</feature>
<feature type="transmembrane region" description="Helical" evidence="1">
    <location>
        <begin position="34"/>
        <end position="54"/>
    </location>
</feature>
<keyword evidence="1" id="KW-0472">Membrane</keyword>
<dbReference type="RefSeq" id="WP_002704344.1">
    <property type="nucleotide sequence ID" value="NZ_AGRW01000046.1"/>
</dbReference>
<feature type="transmembrane region" description="Helical" evidence="1">
    <location>
        <begin position="161"/>
        <end position="186"/>
    </location>
</feature>
<accession>H7EKU1</accession>
<dbReference type="eggNOG" id="ENOG5031CZD">
    <property type="taxonomic scope" value="Bacteria"/>
</dbReference>
<evidence type="ECO:0000313" key="2">
    <source>
        <dbReference type="EMBL" id="EIC01849.1"/>
    </source>
</evidence>
<sequence>MVLVFGFALLFSAAAVLLCGGIRDFISDAKPKRLYAGIAVLVVLLECAQTACFLKFRDGRFCVVIWILSMLLLLSATILFKKCCFHVREIIAYLNEFPECKETAGSLFVGFINFGTSLPPRGISKAHKTYRNGMRSFTKLRLPRPDENMARIQNLFRASRIVTALLVGIFAAWGLQVPLFAVLVALTNP</sequence>
<comment type="caution">
    <text evidence="2">The sequence shown here is derived from an EMBL/GenBank/DDBJ whole genome shotgun (WGS) entry which is preliminary data.</text>
</comment>
<dbReference type="Proteomes" id="UP000003571">
    <property type="component" value="Unassembled WGS sequence"/>
</dbReference>